<keyword evidence="9 14" id="KW-1133">Transmembrane helix</keyword>
<dbReference type="RefSeq" id="WP_290292715.1">
    <property type="nucleotide sequence ID" value="NZ_CP047211.1"/>
</dbReference>
<evidence type="ECO:0000256" key="2">
    <source>
        <dbReference type="ARBA" id="ARBA00004141"/>
    </source>
</evidence>
<keyword evidence="7" id="KW-0378">Hydrolase</keyword>
<dbReference type="Pfam" id="PF02163">
    <property type="entry name" value="Peptidase_M50"/>
    <property type="match status" value="1"/>
</dbReference>
<feature type="transmembrane region" description="Helical" evidence="14">
    <location>
        <begin position="104"/>
        <end position="131"/>
    </location>
</feature>
<keyword evidence="6 14" id="KW-0812">Transmembrane</keyword>
<name>A0ABV7ZV15_9CORY</name>
<evidence type="ECO:0000256" key="9">
    <source>
        <dbReference type="ARBA" id="ARBA00022989"/>
    </source>
</evidence>
<evidence type="ECO:0000256" key="14">
    <source>
        <dbReference type="SAM" id="Phobius"/>
    </source>
</evidence>
<keyword evidence="5" id="KW-0645">Protease</keyword>
<keyword evidence="8" id="KW-0862">Zinc</keyword>
<organism evidence="16 17">
    <name type="scientific">Corynebacterium hansenii</name>
    <dbReference type="NCBI Taxonomy" id="394964"/>
    <lineage>
        <taxon>Bacteria</taxon>
        <taxon>Bacillati</taxon>
        <taxon>Actinomycetota</taxon>
        <taxon>Actinomycetes</taxon>
        <taxon>Mycobacteriales</taxon>
        <taxon>Corynebacteriaceae</taxon>
        <taxon>Corynebacterium</taxon>
    </lineage>
</organism>
<evidence type="ECO:0000256" key="5">
    <source>
        <dbReference type="ARBA" id="ARBA00022670"/>
    </source>
</evidence>
<evidence type="ECO:0000313" key="17">
    <source>
        <dbReference type="Proteomes" id="UP001595751"/>
    </source>
</evidence>
<dbReference type="CDD" id="cd06163">
    <property type="entry name" value="S2P-M50_PDZ_RseP-like"/>
    <property type="match status" value="1"/>
</dbReference>
<dbReference type="InterPro" id="IPR008915">
    <property type="entry name" value="Peptidase_M50"/>
</dbReference>
<keyword evidence="10" id="KW-0482">Metalloprotease</keyword>
<evidence type="ECO:0000256" key="8">
    <source>
        <dbReference type="ARBA" id="ARBA00022833"/>
    </source>
</evidence>
<evidence type="ECO:0000256" key="6">
    <source>
        <dbReference type="ARBA" id="ARBA00022692"/>
    </source>
</evidence>
<feature type="transmembrane region" description="Helical" evidence="14">
    <location>
        <begin position="379"/>
        <end position="403"/>
    </location>
</feature>
<dbReference type="SUPFAM" id="SSF50156">
    <property type="entry name" value="PDZ domain-like"/>
    <property type="match status" value="1"/>
</dbReference>
<accession>A0ABV7ZV15</accession>
<dbReference type="SMART" id="SM00228">
    <property type="entry name" value="PDZ"/>
    <property type="match status" value="1"/>
</dbReference>
<evidence type="ECO:0000256" key="13">
    <source>
        <dbReference type="ARBA" id="ARBA00033476"/>
    </source>
</evidence>
<comment type="similarity">
    <text evidence="3">Belongs to the peptidase M50B family.</text>
</comment>
<comment type="caution">
    <text evidence="16">The sequence shown here is derived from an EMBL/GenBank/DDBJ whole genome shotgun (WGS) entry which is preliminary data.</text>
</comment>
<protein>
    <recommendedName>
        <fullName evidence="4">Zinc metalloprotease Rip1</fullName>
    </recommendedName>
    <alternativeName>
        <fullName evidence="12">S2P endopeptidase</fullName>
    </alternativeName>
    <alternativeName>
        <fullName evidence="13">Site-2-type intramembrane protease</fullName>
    </alternativeName>
</protein>
<dbReference type="Pfam" id="PF17820">
    <property type="entry name" value="PDZ_6"/>
    <property type="match status" value="1"/>
</dbReference>
<keyword evidence="17" id="KW-1185">Reference proteome</keyword>
<comment type="subcellular location">
    <subcellularLocation>
        <location evidence="2">Membrane</location>
        <topology evidence="2">Multi-pass membrane protein</topology>
    </subcellularLocation>
</comment>
<dbReference type="Proteomes" id="UP001595751">
    <property type="component" value="Unassembled WGS sequence"/>
</dbReference>
<evidence type="ECO:0000256" key="10">
    <source>
        <dbReference type="ARBA" id="ARBA00023049"/>
    </source>
</evidence>
<dbReference type="PANTHER" id="PTHR42837">
    <property type="entry name" value="REGULATOR OF SIGMA-E PROTEASE RSEP"/>
    <property type="match status" value="1"/>
</dbReference>
<keyword evidence="11 14" id="KW-0472">Membrane</keyword>
<dbReference type="InterPro" id="IPR041489">
    <property type="entry name" value="PDZ_6"/>
</dbReference>
<evidence type="ECO:0000256" key="12">
    <source>
        <dbReference type="ARBA" id="ARBA00032214"/>
    </source>
</evidence>
<evidence type="ECO:0000256" key="11">
    <source>
        <dbReference type="ARBA" id="ARBA00023136"/>
    </source>
</evidence>
<evidence type="ECO:0000256" key="1">
    <source>
        <dbReference type="ARBA" id="ARBA00001947"/>
    </source>
</evidence>
<dbReference type="PANTHER" id="PTHR42837:SF2">
    <property type="entry name" value="MEMBRANE METALLOPROTEASE ARASP2, CHLOROPLASTIC-RELATED"/>
    <property type="match status" value="1"/>
</dbReference>
<reference evidence="17" key="1">
    <citation type="journal article" date="2019" name="Int. J. Syst. Evol. Microbiol.">
        <title>The Global Catalogue of Microorganisms (GCM) 10K type strain sequencing project: providing services to taxonomists for standard genome sequencing and annotation.</title>
        <authorList>
            <consortium name="The Broad Institute Genomics Platform"/>
            <consortium name="The Broad Institute Genome Sequencing Center for Infectious Disease"/>
            <person name="Wu L."/>
            <person name="Ma J."/>
        </authorList>
    </citation>
    <scope>NUCLEOTIDE SEQUENCE [LARGE SCALE GENOMIC DNA]</scope>
    <source>
        <strain evidence="17">CCUG 53252</strain>
    </source>
</reference>
<feature type="domain" description="PDZ" evidence="15">
    <location>
        <begin position="118"/>
        <end position="212"/>
    </location>
</feature>
<evidence type="ECO:0000256" key="4">
    <source>
        <dbReference type="ARBA" id="ARBA00019897"/>
    </source>
</evidence>
<dbReference type="InterPro" id="IPR004387">
    <property type="entry name" value="Pept_M50_Zn"/>
</dbReference>
<evidence type="ECO:0000256" key="3">
    <source>
        <dbReference type="ARBA" id="ARBA00007931"/>
    </source>
</evidence>
<evidence type="ECO:0000313" key="16">
    <source>
        <dbReference type="EMBL" id="MFC3851176.1"/>
    </source>
</evidence>
<evidence type="ECO:0000256" key="7">
    <source>
        <dbReference type="ARBA" id="ARBA00022801"/>
    </source>
</evidence>
<evidence type="ECO:0000259" key="15">
    <source>
        <dbReference type="SMART" id="SM00228"/>
    </source>
</evidence>
<dbReference type="EMBL" id="JBHRZN010000006">
    <property type="protein sequence ID" value="MFC3851176.1"/>
    <property type="molecule type" value="Genomic_DNA"/>
</dbReference>
<gene>
    <name evidence="16" type="ORF">ACFORJ_13510</name>
</gene>
<dbReference type="InterPro" id="IPR036034">
    <property type="entry name" value="PDZ_sf"/>
</dbReference>
<comment type="cofactor">
    <cofactor evidence="1">
        <name>Zn(2+)</name>
        <dbReference type="ChEBI" id="CHEBI:29105"/>
    </cofactor>
</comment>
<dbReference type="Gene3D" id="2.30.42.10">
    <property type="match status" value="1"/>
</dbReference>
<dbReference type="InterPro" id="IPR001478">
    <property type="entry name" value="PDZ"/>
</dbReference>
<proteinExistence type="inferred from homology"/>
<sequence>MTFLLGVLLFALGIAVTIALHEWGHMRAARMCGMRVRRYFIGFGPTVWSTSRKHEGAGGHMTEYGLKAVPLGGFCDIAGMTAQDPVEPDEEEHAMWRRPWWQRIAVLSGGVVMNLIVGVLLIYIVAVAWGLPNMNADFSPRVKATQCVPATQNADGTLPECSGTGPAGDAGLRVGDVITSVNGTAVKTYPEVIEAVGSSSSETIEFTVERAGKAETISVVPEVVERRSSDGTVRKVPAVGVLFERPQNTLNEFTPLTAVPGALAFTGDMFGAVWDGLLSIPSKVPGVVASIFGAERDQESPMSVVGASRVGGEMVENDMWSGFLMMLANLNFFLALFNLVPLPPLDGGHIAVVVYEKLRDLVRRLAGKPALGPADYTKLMPITVAFTAVLLTFGVIVIAADVVNPIRLFG</sequence>